<evidence type="ECO:0000256" key="9">
    <source>
        <dbReference type="SAM" id="Phobius"/>
    </source>
</evidence>
<evidence type="ECO:0000256" key="7">
    <source>
        <dbReference type="ARBA" id="ARBA00023136"/>
    </source>
</evidence>
<feature type="region of interest" description="Disordered" evidence="8">
    <location>
        <begin position="636"/>
        <end position="681"/>
    </location>
</feature>
<feature type="domain" description="Putative mannosyltransferase YkcA/B-like C-terminal" evidence="11">
    <location>
        <begin position="703"/>
        <end position="792"/>
    </location>
</feature>
<evidence type="ECO:0000259" key="11">
    <source>
        <dbReference type="Pfam" id="PF24878"/>
    </source>
</evidence>
<dbReference type="InterPro" id="IPR056785">
    <property type="entry name" value="YkcA/B-like_C"/>
</dbReference>
<feature type="region of interest" description="Disordered" evidence="8">
    <location>
        <begin position="1"/>
        <end position="129"/>
    </location>
</feature>
<dbReference type="PANTHER" id="PTHR33908">
    <property type="entry name" value="MANNOSYLTRANSFERASE YKCB-RELATED"/>
    <property type="match status" value="1"/>
</dbReference>
<feature type="transmembrane region" description="Helical" evidence="9">
    <location>
        <begin position="427"/>
        <end position="444"/>
    </location>
</feature>
<feature type="compositionally biased region" description="Gly residues" evidence="8">
    <location>
        <begin position="81"/>
        <end position="94"/>
    </location>
</feature>
<accession>A0A0S4QZ14</accession>
<evidence type="ECO:0000256" key="3">
    <source>
        <dbReference type="ARBA" id="ARBA00022676"/>
    </source>
</evidence>
<dbReference type="GO" id="GO:0010041">
    <property type="term" value="P:response to iron(III) ion"/>
    <property type="evidence" value="ECO:0007669"/>
    <property type="project" value="TreeGrafter"/>
</dbReference>
<feature type="transmembrane region" description="Helical" evidence="9">
    <location>
        <begin position="510"/>
        <end position="530"/>
    </location>
</feature>
<evidence type="ECO:0000256" key="2">
    <source>
        <dbReference type="ARBA" id="ARBA00022475"/>
    </source>
</evidence>
<keyword evidence="3" id="KW-0328">Glycosyltransferase</keyword>
<evidence type="ECO:0000256" key="1">
    <source>
        <dbReference type="ARBA" id="ARBA00004651"/>
    </source>
</evidence>
<protein>
    <submittedName>
        <fullName evidence="12">4-amino-4-deoxy-L-arabinose transferase</fullName>
    </submittedName>
</protein>
<feature type="domain" description="Glycosyltransferase RgtA/B/C/D-like" evidence="10">
    <location>
        <begin position="194"/>
        <end position="347"/>
    </location>
</feature>
<proteinExistence type="predicted"/>
<evidence type="ECO:0000256" key="4">
    <source>
        <dbReference type="ARBA" id="ARBA00022679"/>
    </source>
</evidence>
<dbReference type="Proteomes" id="UP000198802">
    <property type="component" value="Unassembled WGS sequence"/>
</dbReference>
<dbReference type="GO" id="GO:0016763">
    <property type="term" value="F:pentosyltransferase activity"/>
    <property type="evidence" value="ECO:0007669"/>
    <property type="project" value="TreeGrafter"/>
</dbReference>
<name>A0A0S4QZ14_9ACTN</name>
<dbReference type="PANTHER" id="PTHR33908:SF3">
    <property type="entry name" value="UNDECAPRENYL PHOSPHATE-ALPHA-4-AMINO-4-DEOXY-L-ARABINOSE ARABINOSYL TRANSFERASE"/>
    <property type="match status" value="1"/>
</dbReference>
<reference evidence="13" key="1">
    <citation type="submission" date="2015-11" db="EMBL/GenBank/DDBJ databases">
        <authorList>
            <person name="Varghese N."/>
        </authorList>
    </citation>
    <scope>NUCLEOTIDE SEQUENCE [LARGE SCALE GENOMIC DNA]</scope>
    <source>
        <strain evidence="13">DSM 45899</strain>
    </source>
</reference>
<feature type="transmembrane region" description="Helical" evidence="9">
    <location>
        <begin position="542"/>
        <end position="561"/>
    </location>
</feature>
<feature type="transmembrane region" description="Helical" evidence="9">
    <location>
        <begin position="481"/>
        <end position="503"/>
    </location>
</feature>
<feature type="transmembrane region" description="Helical" evidence="9">
    <location>
        <begin position="239"/>
        <end position="262"/>
    </location>
</feature>
<evidence type="ECO:0000256" key="5">
    <source>
        <dbReference type="ARBA" id="ARBA00022692"/>
    </source>
</evidence>
<dbReference type="Pfam" id="PF13231">
    <property type="entry name" value="PMT_2"/>
    <property type="match status" value="1"/>
</dbReference>
<keyword evidence="6 9" id="KW-1133">Transmembrane helix</keyword>
<dbReference type="InterPro" id="IPR050297">
    <property type="entry name" value="LipidA_mod_glycosyltrf_83"/>
</dbReference>
<dbReference type="InterPro" id="IPR038731">
    <property type="entry name" value="RgtA/B/C-like"/>
</dbReference>
<keyword evidence="7 9" id="KW-0472">Membrane</keyword>
<feature type="compositionally biased region" description="Low complexity" evidence="8">
    <location>
        <begin position="95"/>
        <end position="112"/>
    </location>
</feature>
<feature type="transmembrane region" description="Helical" evidence="9">
    <location>
        <begin position="338"/>
        <end position="356"/>
    </location>
</feature>
<feature type="transmembrane region" description="Helical" evidence="9">
    <location>
        <begin position="456"/>
        <end position="475"/>
    </location>
</feature>
<evidence type="ECO:0000256" key="6">
    <source>
        <dbReference type="ARBA" id="ARBA00022989"/>
    </source>
</evidence>
<comment type="subcellular location">
    <subcellularLocation>
        <location evidence="1">Cell membrane</location>
        <topology evidence="1">Multi-pass membrane protein</topology>
    </subcellularLocation>
</comment>
<organism evidence="12 13">
    <name type="scientific">Parafrankia irregularis</name>
    <dbReference type="NCBI Taxonomy" id="795642"/>
    <lineage>
        <taxon>Bacteria</taxon>
        <taxon>Bacillati</taxon>
        <taxon>Actinomycetota</taxon>
        <taxon>Actinomycetes</taxon>
        <taxon>Frankiales</taxon>
        <taxon>Frankiaceae</taxon>
        <taxon>Parafrankia</taxon>
    </lineage>
</organism>
<dbReference type="Pfam" id="PF24878">
    <property type="entry name" value="YkcB_C"/>
    <property type="match status" value="1"/>
</dbReference>
<feature type="transmembrane region" description="Helical" evidence="9">
    <location>
        <begin position="293"/>
        <end position="326"/>
    </location>
</feature>
<dbReference type="EMBL" id="FAOZ01000036">
    <property type="protein sequence ID" value="CUU60188.1"/>
    <property type="molecule type" value="Genomic_DNA"/>
</dbReference>
<keyword evidence="5 9" id="KW-0812">Transmembrane</keyword>
<keyword evidence="4 12" id="KW-0808">Transferase</keyword>
<feature type="transmembrane region" description="Helical" evidence="9">
    <location>
        <begin position="269"/>
        <end position="287"/>
    </location>
</feature>
<gene>
    <name evidence="12" type="ORF">Ga0074812_13651</name>
</gene>
<evidence type="ECO:0000259" key="10">
    <source>
        <dbReference type="Pfam" id="PF13231"/>
    </source>
</evidence>
<keyword evidence="2" id="KW-1003">Cell membrane</keyword>
<dbReference type="GO" id="GO:0009103">
    <property type="term" value="P:lipopolysaccharide biosynthetic process"/>
    <property type="evidence" value="ECO:0007669"/>
    <property type="project" value="UniProtKB-ARBA"/>
</dbReference>
<dbReference type="AlphaFoldDB" id="A0A0S4QZ14"/>
<evidence type="ECO:0000313" key="12">
    <source>
        <dbReference type="EMBL" id="CUU60188.1"/>
    </source>
</evidence>
<sequence length="828" mass="83443">MPSSPTSPLPTDQAGPPGGVGAGPWPAASSTPGGASPSPARRDGLYPGPEPEQPTFLWSSEATLPDLHRPVRQAPPPDTGWGWGGAGAGTGTGTEAGTPADQPGPASGPGRASGKDAADGGRLSRLVRGRPDDPRWVRPALFGLLVATAVLYLWDLGASGWANAFYSASAQAGSVSWKAMFYASSDAGNAITVDKPPAAMWVMALSARIFGVNSWSILVPEALMGVGSVGLLYLTVRRAFPAGAALLAGAVLALTPVATLMFRFNNPDALLVLLLIASVYATLRAIETASTRWLVWAGVFISFGFLTKMLQALLIVPVLAIAYLAIAPTRFTRRLWQVGAGTLGLVVPAGLFIAIVELVPESSRPYIGGSQHNSILELTLGYNGLGRLTGDETGSVGGGGAGGGGGGGMWGSTGWGRMFGSEIGTQISWLIPTALVLLVAGLWVTRRAARTDPARAAFVVWGGWLLITMVVFSQMKGIFHAYYTVALAPAVGALVGMGAAVLWRRREHPLATATLAGTLTLTAIWSYVLLNRTPDWHPWIRWAVLIIGFAAALLFVVFRWLPRAARLAVVTAALVAALLGPLGYSMATAAVPHTGSIPSAGPSGSGGFGGMGGGGGRGGAAFGGGQNGTGQGTFPGGGTGTFPGGGTGGFPGGTGQNGGGQGQGTFPGGGTTGGGFGGGVGGMGGGGGMGGLLGATEPSDEILALLEQDASSYTWVAASVGSNNAAGYQLATGDPVMAIGGFNGSDPSPTLEQFKQYVADGRIHYFIGGGGFGGQSGGSQASSEIAAWVQENFTATTVDNVTLYDLTASASTSATSSASGSSSGSSNT</sequence>
<keyword evidence="13" id="KW-1185">Reference proteome</keyword>
<dbReference type="GO" id="GO:0005886">
    <property type="term" value="C:plasma membrane"/>
    <property type="evidence" value="ECO:0007669"/>
    <property type="project" value="UniProtKB-SubCell"/>
</dbReference>
<feature type="transmembrane region" description="Helical" evidence="9">
    <location>
        <begin position="568"/>
        <end position="587"/>
    </location>
</feature>
<evidence type="ECO:0000256" key="8">
    <source>
        <dbReference type="SAM" id="MobiDB-lite"/>
    </source>
</evidence>
<evidence type="ECO:0000313" key="13">
    <source>
        <dbReference type="Proteomes" id="UP000198802"/>
    </source>
</evidence>
<feature type="compositionally biased region" description="Low complexity" evidence="8">
    <location>
        <begin position="23"/>
        <end position="39"/>
    </location>
</feature>